<dbReference type="PROSITE" id="PS51257">
    <property type="entry name" value="PROKAR_LIPOPROTEIN"/>
    <property type="match status" value="1"/>
</dbReference>
<sequence length="61" mass="7217">MENRHFFGDNLFIPLMFLMGCQAAILRFPAHGMRTNLSDTVMVLIDFRSCLEKNTRTWDYM</sequence>
<organism evidence="2 3">
    <name type="scientific">Paenibacillus sambharensis</name>
    <dbReference type="NCBI Taxonomy" id="1803190"/>
    <lineage>
        <taxon>Bacteria</taxon>
        <taxon>Bacillati</taxon>
        <taxon>Bacillota</taxon>
        <taxon>Bacilli</taxon>
        <taxon>Bacillales</taxon>
        <taxon>Paenibacillaceae</taxon>
        <taxon>Paenibacillus</taxon>
    </lineage>
</organism>
<keyword evidence="3" id="KW-1185">Reference proteome</keyword>
<reference evidence="2 3" key="1">
    <citation type="submission" date="2018-06" db="EMBL/GenBank/DDBJ databases">
        <title>Paenibacillus imtechensis sp. nov.</title>
        <authorList>
            <person name="Pinnaka A.K."/>
            <person name="Singh H."/>
            <person name="Kaur M."/>
        </authorList>
    </citation>
    <scope>NUCLEOTIDE SEQUENCE [LARGE SCALE GENOMIC DNA]</scope>
    <source>
        <strain evidence="2 3">SMB1</strain>
    </source>
</reference>
<gene>
    <name evidence="2" type="ORF">DNH61_06955</name>
</gene>
<dbReference type="AlphaFoldDB" id="A0A2W1LYF0"/>
<accession>A0A2W1LYF0</accession>
<proteinExistence type="predicted"/>
<name>A0A2W1LYF0_9BACL</name>
<feature type="transmembrane region" description="Helical" evidence="1">
    <location>
        <begin position="12"/>
        <end position="30"/>
    </location>
</feature>
<keyword evidence="1" id="KW-0472">Membrane</keyword>
<evidence type="ECO:0000256" key="1">
    <source>
        <dbReference type="SAM" id="Phobius"/>
    </source>
</evidence>
<protein>
    <submittedName>
        <fullName evidence="2">Uncharacterized protein</fullName>
    </submittedName>
</protein>
<keyword evidence="1" id="KW-0812">Transmembrane</keyword>
<dbReference type="EMBL" id="QKRB01000037">
    <property type="protein sequence ID" value="PZD96537.1"/>
    <property type="molecule type" value="Genomic_DNA"/>
</dbReference>
<evidence type="ECO:0000313" key="2">
    <source>
        <dbReference type="EMBL" id="PZD96537.1"/>
    </source>
</evidence>
<dbReference type="Proteomes" id="UP000249522">
    <property type="component" value="Unassembled WGS sequence"/>
</dbReference>
<keyword evidence="1" id="KW-1133">Transmembrane helix</keyword>
<evidence type="ECO:0000313" key="3">
    <source>
        <dbReference type="Proteomes" id="UP000249522"/>
    </source>
</evidence>
<comment type="caution">
    <text evidence="2">The sequence shown here is derived from an EMBL/GenBank/DDBJ whole genome shotgun (WGS) entry which is preliminary data.</text>
</comment>